<keyword evidence="3" id="KW-1185">Reference proteome</keyword>
<dbReference type="Pfam" id="PF15572">
    <property type="entry name" value="Imm45"/>
    <property type="match status" value="1"/>
</dbReference>
<feature type="domain" description="Immunity protein 45" evidence="1">
    <location>
        <begin position="5"/>
        <end position="92"/>
    </location>
</feature>
<evidence type="ECO:0000313" key="2">
    <source>
        <dbReference type="EMBL" id="PWE57389.1"/>
    </source>
</evidence>
<proteinExistence type="predicted"/>
<organism evidence="2 3">
    <name type="scientific">Metarhizobium album</name>
    <dbReference type="NCBI Taxonomy" id="2182425"/>
    <lineage>
        <taxon>Bacteria</taxon>
        <taxon>Pseudomonadati</taxon>
        <taxon>Pseudomonadota</taxon>
        <taxon>Alphaproteobacteria</taxon>
        <taxon>Hyphomicrobiales</taxon>
        <taxon>Rhizobiaceae</taxon>
        <taxon>Metarhizobium</taxon>
    </lineage>
</organism>
<protein>
    <recommendedName>
        <fullName evidence="1">Immunity protein 45 domain-containing protein</fullName>
    </recommendedName>
</protein>
<dbReference type="Proteomes" id="UP000245252">
    <property type="component" value="Unassembled WGS sequence"/>
</dbReference>
<dbReference type="InterPro" id="IPR029077">
    <property type="entry name" value="Imm45"/>
</dbReference>
<sequence>MVRLTETAAEALWVGDILRLPENYDLGPGSPPVDLIVYEPNDAECGLGLLVISGYKAGLIYALLPLPSLLKGTRALDLGWLKDNWDRWFCYEHGDDMRVIDINETLVFAWDKRTIEGKA</sequence>
<dbReference type="EMBL" id="QFBC01000002">
    <property type="protein sequence ID" value="PWE57389.1"/>
    <property type="molecule type" value="Genomic_DNA"/>
</dbReference>
<dbReference type="AlphaFoldDB" id="A0A2U2DW00"/>
<comment type="caution">
    <text evidence="2">The sequence shown here is derived from an EMBL/GenBank/DDBJ whole genome shotgun (WGS) entry which is preliminary data.</text>
</comment>
<reference evidence="2 3" key="1">
    <citation type="submission" date="2018-05" db="EMBL/GenBank/DDBJ databases">
        <title>The draft genome of strain NS-104.</title>
        <authorList>
            <person name="Hang P."/>
            <person name="Jiang J."/>
        </authorList>
    </citation>
    <scope>NUCLEOTIDE SEQUENCE [LARGE SCALE GENOMIC DNA]</scope>
    <source>
        <strain evidence="2 3">NS-104</strain>
    </source>
</reference>
<dbReference type="RefSeq" id="WP_109457494.1">
    <property type="nucleotide sequence ID" value="NZ_QFBC01000002.1"/>
</dbReference>
<dbReference type="OrthoDB" id="1149257at2"/>
<name>A0A2U2DW00_9HYPH</name>
<gene>
    <name evidence="2" type="ORF">DEM27_07090</name>
</gene>
<evidence type="ECO:0000313" key="3">
    <source>
        <dbReference type="Proteomes" id="UP000245252"/>
    </source>
</evidence>
<accession>A0A2U2DW00</accession>
<evidence type="ECO:0000259" key="1">
    <source>
        <dbReference type="Pfam" id="PF15572"/>
    </source>
</evidence>